<organism evidence="3 4">
    <name type="scientific">Succiniclasticum ruminis DSM 9236</name>
    <dbReference type="NCBI Taxonomy" id="1123323"/>
    <lineage>
        <taxon>Bacteria</taxon>
        <taxon>Bacillati</taxon>
        <taxon>Bacillota</taxon>
        <taxon>Negativicutes</taxon>
        <taxon>Acidaminococcales</taxon>
        <taxon>Acidaminococcaceae</taxon>
        <taxon>Succiniclasticum</taxon>
    </lineage>
</organism>
<name>A0A1I1XQ21_9FIRM</name>
<protein>
    <submittedName>
        <fullName evidence="3">Transcriptional attenuator, LytR family</fullName>
    </submittedName>
</protein>
<proteinExistence type="inferred from homology"/>
<evidence type="ECO:0000313" key="4">
    <source>
        <dbReference type="Proteomes" id="UP000198896"/>
    </source>
</evidence>
<evidence type="ECO:0000259" key="2">
    <source>
        <dbReference type="Pfam" id="PF03816"/>
    </source>
</evidence>
<evidence type="ECO:0000256" key="1">
    <source>
        <dbReference type="ARBA" id="ARBA00006068"/>
    </source>
</evidence>
<dbReference type="PANTHER" id="PTHR33392">
    <property type="entry name" value="POLYISOPRENYL-TEICHOIC ACID--PEPTIDOGLYCAN TEICHOIC ACID TRANSFERASE TAGU"/>
    <property type="match status" value="1"/>
</dbReference>
<dbReference type="RefSeq" id="WP_218149468.1">
    <property type="nucleotide sequence ID" value="NZ_FONL01000001.1"/>
</dbReference>
<keyword evidence="4" id="KW-1185">Reference proteome</keyword>
<dbReference type="EMBL" id="FONL01000001">
    <property type="protein sequence ID" value="SFE07650.1"/>
    <property type="molecule type" value="Genomic_DNA"/>
</dbReference>
<feature type="domain" description="Cell envelope-related transcriptional attenuator" evidence="2">
    <location>
        <begin position="51"/>
        <end position="197"/>
    </location>
</feature>
<gene>
    <name evidence="3" type="ORF">SAMN05216245_101299</name>
</gene>
<evidence type="ECO:0000313" key="3">
    <source>
        <dbReference type="EMBL" id="SFE07650.1"/>
    </source>
</evidence>
<dbReference type="AlphaFoldDB" id="A0A1I1XQ21"/>
<dbReference type="STRING" id="1123323.SAMN05216245_101299"/>
<sequence length="298" mass="34227">MRKIFFLIILLIVGFLSDFSLFDSLERLDLLSGKKNIVVMGCDIRKDDVGRSDTLFVVMLDKSKKNAALLSVPRDTRVKIKGHGWDKINAAFAYGGQKLTRETVQDFLGIKLDNYVLVDFRGFKGLVDAVGGVDINVEKRMYYYDPYDGFEIDLRPGMQHMDGKTAMQYVRYRDEEGDIGRIRRQQKFLMALYRHIASKNIIAKIPGVSKQIMSMVKTDLSLKEMVELGNVMRDMVEKDGLKMSMVPGEPEYIDGISYWIPDIPKMRQKMADMQGVKISEKFNENTKKLEQEYKNSAK</sequence>
<accession>A0A1I1XQ21</accession>
<reference evidence="3 4" key="1">
    <citation type="submission" date="2016-10" db="EMBL/GenBank/DDBJ databases">
        <authorList>
            <person name="de Groot N.N."/>
        </authorList>
    </citation>
    <scope>NUCLEOTIDE SEQUENCE [LARGE SCALE GENOMIC DNA]</scope>
    <source>
        <strain evidence="3 4">DSM 9236</strain>
    </source>
</reference>
<dbReference type="Proteomes" id="UP000198896">
    <property type="component" value="Unassembled WGS sequence"/>
</dbReference>
<dbReference type="NCBIfam" id="TIGR00350">
    <property type="entry name" value="lytR_cpsA_psr"/>
    <property type="match status" value="1"/>
</dbReference>
<dbReference type="PANTHER" id="PTHR33392:SF6">
    <property type="entry name" value="POLYISOPRENYL-TEICHOIC ACID--PEPTIDOGLYCAN TEICHOIC ACID TRANSFERASE TAGU"/>
    <property type="match status" value="1"/>
</dbReference>
<dbReference type="Pfam" id="PF03816">
    <property type="entry name" value="LytR_cpsA_psr"/>
    <property type="match status" value="1"/>
</dbReference>
<comment type="similarity">
    <text evidence="1">Belongs to the LytR/CpsA/Psr (LCP) family.</text>
</comment>
<dbReference type="InterPro" id="IPR004474">
    <property type="entry name" value="LytR_CpsA_psr"/>
</dbReference>
<dbReference type="Gene3D" id="3.40.630.190">
    <property type="entry name" value="LCP protein"/>
    <property type="match status" value="1"/>
</dbReference>
<dbReference type="InterPro" id="IPR050922">
    <property type="entry name" value="LytR/CpsA/Psr_CW_biosynth"/>
</dbReference>